<gene>
    <name evidence="1" type="ORF">EJA10_01000</name>
</gene>
<comment type="caution">
    <text evidence="1">The sequence shown here is derived from an EMBL/GenBank/DDBJ whole genome shotgun (WGS) entry which is preliminary data.</text>
</comment>
<evidence type="ECO:0000313" key="1">
    <source>
        <dbReference type="EMBL" id="RSD29261.1"/>
    </source>
</evidence>
<evidence type="ECO:0000313" key="2">
    <source>
        <dbReference type="Proteomes" id="UP000279911"/>
    </source>
</evidence>
<dbReference type="Pfam" id="PF14398">
    <property type="entry name" value="ATPgrasp_YheCD"/>
    <property type="match status" value="1"/>
</dbReference>
<dbReference type="Proteomes" id="UP000279911">
    <property type="component" value="Unassembled WGS sequence"/>
</dbReference>
<dbReference type="EMBL" id="RSFW01000002">
    <property type="protein sequence ID" value="RSD29261.1"/>
    <property type="molecule type" value="Genomic_DNA"/>
</dbReference>
<accession>A0A427TXR6</accession>
<dbReference type="AlphaFoldDB" id="A0A427TXR6"/>
<dbReference type="InterPro" id="IPR026838">
    <property type="entry name" value="YheC/D"/>
</dbReference>
<sequence length="363" mass="40833">MLMISFGMMSLSLKSELSYFTEIARRANPDLFTCYRFAPAKIHPLTEMVTGKRFNHEKDLWEDTEFPLPKIVYDRCFYTNDLASKQSMAIVKWLKSRRDITFLGSGLPNKRAIYDVLANSELSPYIPATFPADNGKMVTAQLNKWKKAILKPVFGSGGAGIYSIEKKGKDYAIAADHGGKLASKSFSTAMEMEAWLDRLFSKSEYLLQPYLNLRDSKGCPFDIRLLLQKDHTGSWTLRGKGIRRGSKDGILSNLSAGGEIIAVEEYIDTLEPRTKKFILQELDDIILKLPAILEAAFPLLFELGVDIGVSNDHALWVLDTNSKPGRKVIVAANPALKDILYTAPLDYARLLSENLTEREEQHL</sequence>
<reference evidence="2" key="1">
    <citation type="submission" date="2018-12" db="EMBL/GenBank/DDBJ databases">
        <title>Bacillus chawlae sp. nov., Bacillus glennii sp. nov., and Bacillus saganii sp. nov. Isolated from the Vehicle Assembly Building at Kennedy Space Center where the Viking Spacecraft were Assembled.</title>
        <authorList>
            <person name="Seuylemezian A."/>
            <person name="Vaishampayan P."/>
        </authorList>
    </citation>
    <scope>NUCLEOTIDE SEQUENCE [LARGE SCALE GENOMIC DNA]</scope>
    <source>
        <strain evidence="2">DSM 13966</strain>
    </source>
</reference>
<proteinExistence type="predicted"/>
<name>A0A427TXR6_9BACI</name>
<organism evidence="1 2">
    <name type="scientific">Mesobacillus subterraneus</name>
    <dbReference type="NCBI Taxonomy" id="285983"/>
    <lineage>
        <taxon>Bacteria</taxon>
        <taxon>Bacillati</taxon>
        <taxon>Bacillota</taxon>
        <taxon>Bacilli</taxon>
        <taxon>Bacillales</taxon>
        <taxon>Bacillaceae</taxon>
        <taxon>Mesobacillus</taxon>
    </lineage>
</organism>
<dbReference type="OrthoDB" id="7869153at2"/>
<dbReference type="SUPFAM" id="SSF56059">
    <property type="entry name" value="Glutathione synthetase ATP-binding domain-like"/>
    <property type="match status" value="1"/>
</dbReference>
<protein>
    <submittedName>
        <fullName evidence="1">YheC/YheD family protein</fullName>
    </submittedName>
</protein>